<dbReference type="NCBIfam" id="TIGR00159">
    <property type="entry name" value="diadenylate cyclase CdaA"/>
    <property type="match status" value="1"/>
</dbReference>
<evidence type="ECO:0000313" key="12">
    <source>
        <dbReference type="EMBL" id="SFB13114.1"/>
    </source>
</evidence>
<comment type="function">
    <text evidence="10">Catalyzes the condensation of 2 ATP molecules into cyclic di-AMP (c-di-AMP), a second messenger used to regulate differing processes in different bacteria.</text>
</comment>
<evidence type="ECO:0000256" key="4">
    <source>
        <dbReference type="ARBA" id="ARBA00022692"/>
    </source>
</evidence>
<dbReference type="Pfam" id="PF19293">
    <property type="entry name" value="CdaA_N"/>
    <property type="match status" value="1"/>
</dbReference>
<dbReference type="EMBL" id="FOJY01000010">
    <property type="protein sequence ID" value="SFB13114.1"/>
    <property type="molecule type" value="Genomic_DNA"/>
</dbReference>
<keyword evidence="5 10" id="KW-0548">Nucleotidyltransferase</keyword>
<keyword evidence="6 10" id="KW-0547">Nucleotide-binding</keyword>
<dbReference type="Pfam" id="PF02457">
    <property type="entry name" value="DAC"/>
    <property type="match status" value="1"/>
</dbReference>
<dbReference type="PANTHER" id="PTHR34185:SF1">
    <property type="entry name" value="DIADENYLATE CYCLASE"/>
    <property type="match status" value="1"/>
</dbReference>
<dbReference type="EC" id="2.7.7.85" evidence="10"/>
<dbReference type="GO" id="GO:0005524">
    <property type="term" value="F:ATP binding"/>
    <property type="evidence" value="ECO:0007669"/>
    <property type="project" value="UniProtKB-UniRule"/>
</dbReference>
<protein>
    <recommendedName>
        <fullName evidence="10">Diadenylate cyclase</fullName>
        <shortName evidence="10">DAC</shortName>
        <ecNumber evidence="10">2.7.7.85</ecNumber>
    </recommendedName>
    <alternativeName>
        <fullName evidence="10">Cyclic-di-AMP synthase</fullName>
        <shortName evidence="10">c-di-AMP synthase</shortName>
    </alternativeName>
</protein>
<keyword evidence="8 10" id="KW-1133">Transmembrane helix</keyword>
<organism evidence="12 13">
    <name type="scientific">Acetitomaculum ruminis DSM 5522</name>
    <dbReference type="NCBI Taxonomy" id="1120918"/>
    <lineage>
        <taxon>Bacteria</taxon>
        <taxon>Bacillati</taxon>
        <taxon>Bacillota</taxon>
        <taxon>Clostridia</taxon>
        <taxon>Lachnospirales</taxon>
        <taxon>Lachnospiraceae</taxon>
        <taxon>Acetitomaculum</taxon>
    </lineage>
</organism>
<feature type="transmembrane region" description="Helical" evidence="10">
    <location>
        <begin position="49"/>
        <end position="67"/>
    </location>
</feature>
<evidence type="ECO:0000256" key="8">
    <source>
        <dbReference type="ARBA" id="ARBA00022989"/>
    </source>
</evidence>
<keyword evidence="3 10" id="KW-0808">Transferase</keyword>
<dbReference type="FunFam" id="3.40.1700.10:FF:000002">
    <property type="entry name" value="Diadenylate cyclase"/>
    <property type="match status" value="1"/>
</dbReference>
<dbReference type="Proteomes" id="UP000198838">
    <property type="component" value="Unassembled WGS sequence"/>
</dbReference>
<evidence type="ECO:0000256" key="9">
    <source>
        <dbReference type="ARBA" id="ARBA00023136"/>
    </source>
</evidence>
<dbReference type="PROSITE" id="PS51794">
    <property type="entry name" value="DAC"/>
    <property type="match status" value="1"/>
</dbReference>
<name>A0A1I0YIF3_9FIRM</name>
<evidence type="ECO:0000256" key="3">
    <source>
        <dbReference type="ARBA" id="ARBA00022679"/>
    </source>
</evidence>
<evidence type="ECO:0000259" key="11">
    <source>
        <dbReference type="PROSITE" id="PS51794"/>
    </source>
</evidence>
<evidence type="ECO:0000313" key="13">
    <source>
        <dbReference type="Proteomes" id="UP000198838"/>
    </source>
</evidence>
<reference evidence="12 13" key="1">
    <citation type="submission" date="2016-10" db="EMBL/GenBank/DDBJ databases">
        <authorList>
            <person name="de Groot N.N."/>
        </authorList>
    </citation>
    <scope>NUCLEOTIDE SEQUENCE [LARGE SCALE GENOMIC DNA]</scope>
    <source>
        <strain evidence="12 13">DSM 5522</strain>
    </source>
</reference>
<evidence type="ECO:0000256" key="5">
    <source>
        <dbReference type="ARBA" id="ARBA00022695"/>
    </source>
</evidence>
<comment type="similarity">
    <text evidence="10">Belongs to the adenylate cyclase family. DacA/CdaA subfamily.</text>
</comment>
<sequence>MGNLENLIMRVGNLLALPKVTVTDVIEILIISFLLYQVLLFVKKTRAWNLLKGIGVVVVFISIAALFKMETILWLGEKTLNVGIIAIVVVFQPELRQALERLGRKNFITSIFNIDTIKLGEKRFSDKTKNEIAKAVFEMAKVKTGALIVVEKDTQLDEFVRTGIEIDSAISSQLLLNIFEHNTPLHDGAIIVREDRIVSATCYLPLSDNLEISKSLGTRHRAALGVSEVSDSITIVVSEETGMVSIAEDGILYGKIDMESLKAKLSSFQSRVVDENRRKKRMILKGRSWNAEKTDK</sequence>
<dbReference type="OrthoDB" id="9807385at2"/>
<dbReference type="RefSeq" id="WP_092872466.1">
    <property type="nucleotide sequence ID" value="NZ_FOJY01000010.1"/>
</dbReference>
<feature type="domain" description="DAC" evidence="11">
    <location>
        <begin position="92"/>
        <end position="258"/>
    </location>
</feature>
<accession>A0A1I0YIF3</accession>
<keyword evidence="7 10" id="KW-0067">ATP-binding</keyword>
<dbReference type="HAMAP" id="MF_01499">
    <property type="entry name" value="DacA"/>
    <property type="match status" value="1"/>
</dbReference>
<dbReference type="InterPro" id="IPR003390">
    <property type="entry name" value="DNA_integrity_scan_DisA_N"/>
</dbReference>
<keyword evidence="9 10" id="KW-0472">Membrane</keyword>
<dbReference type="Gene3D" id="3.40.1700.10">
    <property type="entry name" value="DNA integrity scanning protein, DisA, N-terminal domain"/>
    <property type="match status" value="1"/>
</dbReference>
<dbReference type="GO" id="GO:0006171">
    <property type="term" value="P:cAMP biosynthetic process"/>
    <property type="evidence" value="ECO:0007669"/>
    <property type="project" value="InterPro"/>
</dbReference>
<dbReference type="SUPFAM" id="SSF143597">
    <property type="entry name" value="YojJ-like"/>
    <property type="match status" value="1"/>
</dbReference>
<dbReference type="PANTHER" id="PTHR34185">
    <property type="entry name" value="DIADENYLATE CYCLASE"/>
    <property type="match status" value="1"/>
</dbReference>
<keyword evidence="4 10" id="KW-0812">Transmembrane</keyword>
<evidence type="ECO:0000256" key="6">
    <source>
        <dbReference type="ARBA" id="ARBA00022741"/>
    </source>
</evidence>
<evidence type="ECO:0000256" key="7">
    <source>
        <dbReference type="ARBA" id="ARBA00022840"/>
    </source>
</evidence>
<dbReference type="GO" id="GO:0004016">
    <property type="term" value="F:adenylate cyclase activity"/>
    <property type="evidence" value="ECO:0007669"/>
    <property type="project" value="UniProtKB-UniRule"/>
</dbReference>
<dbReference type="STRING" id="1120918.SAMN05216249_11042"/>
<evidence type="ECO:0000256" key="10">
    <source>
        <dbReference type="HAMAP-Rule" id="MF_01499"/>
    </source>
</evidence>
<dbReference type="PIRSF" id="PIRSF004793">
    <property type="entry name" value="UCP004793"/>
    <property type="match status" value="1"/>
</dbReference>
<feature type="transmembrane region" description="Helical" evidence="10">
    <location>
        <begin position="20"/>
        <end position="42"/>
    </location>
</feature>
<comment type="catalytic activity">
    <reaction evidence="1 10">
        <text>2 ATP = 3',3'-c-di-AMP + 2 diphosphate</text>
        <dbReference type="Rhea" id="RHEA:35655"/>
        <dbReference type="ChEBI" id="CHEBI:30616"/>
        <dbReference type="ChEBI" id="CHEBI:33019"/>
        <dbReference type="ChEBI" id="CHEBI:71500"/>
        <dbReference type="EC" id="2.7.7.85"/>
    </reaction>
</comment>
<gene>
    <name evidence="10" type="primary">dacA</name>
    <name evidence="12" type="ORF">SAMN05216249_11042</name>
</gene>
<proteinExistence type="inferred from homology"/>
<dbReference type="InterPro" id="IPR034701">
    <property type="entry name" value="CdaA"/>
</dbReference>
<dbReference type="InterPro" id="IPR036888">
    <property type="entry name" value="DNA_integrity_DisA_N_sf"/>
</dbReference>
<keyword evidence="13" id="KW-1185">Reference proteome</keyword>
<evidence type="ECO:0000256" key="1">
    <source>
        <dbReference type="ARBA" id="ARBA00000877"/>
    </source>
</evidence>
<dbReference type="GO" id="GO:0106408">
    <property type="term" value="F:diadenylate cyclase activity"/>
    <property type="evidence" value="ECO:0007669"/>
    <property type="project" value="UniProtKB-EC"/>
</dbReference>
<comment type="caution">
    <text evidence="10">Lacks conserved residue(s) required for the propagation of feature annotation.</text>
</comment>
<evidence type="ECO:0000256" key="2">
    <source>
        <dbReference type="ARBA" id="ARBA00022475"/>
    </source>
</evidence>
<dbReference type="InterPro" id="IPR045585">
    <property type="entry name" value="CdaA_N"/>
</dbReference>
<comment type="subunit">
    <text evidence="10">Probably a homodimer.</text>
</comment>
<dbReference type="InterPro" id="IPR050338">
    <property type="entry name" value="DisA"/>
</dbReference>
<dbReference type="InterPro" id="IPR014046">
    <property type="entry name" value="C-di-AMP_synthase"/>
</dbReference>
<dbReference type="AlphaFoldDB" id="A0A1I0YIF3"/>
<keyword evidence="2 10" id="KW-1003">Cell membrane</keyword>